<proteinExistence type="predicted"/>
<reference evidence="3" key="1">
    <citation type="submission" date="2021-10" db="EMBL/GenBank/DDBJ databases">
        <authorList>
            <person name="Lyu M."/>
            <person name="Wang X."/>
            <person name="Meng X."/>
            <person name="Xu K."/>
        </authorList>
    </citation>
    <scope>NUCLEOTIDE SEQUENCE</scope>
    <source>
        <strain evidence="3">A6</strain>
    </source>
</reference>
<feature type="chain" id="PRO_5046701451" evidence="1">
    <location>
        <begin position="20"/>
        <end position="160"/>
    </location>
</feature>
<dbReference type="InterPro" id="IPR004864">
    <property type="entry name" value="LEA_2"/>
</dbReference>
<evidence type="ECO:0000259" key="2">
    <source>
        <dbReference type="Pfam" id="PF03168"/>
    </source>
</evidence>
<sequence length="160" mass="16310">MRSKGFMAVLALGMATLLAGCSGSGPVKRVSEPQVGIQQLTVKADGSWSVDLRIDNFSSVPMQFDNVSLAVTVAGESAGTLAGNPALGIGPESADIATLTLAPSSAARIAVADALAGRKSLDYRLEGTIAATPDGSGVRNFQLERSNTLNPVPGLPGVMR</sequence>
<name>A0ABS8JJT5_9GAMM</name>
<dbReference type="EMBL" id="JAJGAK010000003">
    <property type="protein sequence ID" value="MCC8363817.1"/>
    <property type="molecule type" value="Genomic_DNA"/>
</dbReference>
<keyword evidence="4" id="KW-1185">Reference proteome</keyword>
<evidence type="ECO:0000313" key="3">
    <source>
        <dbReference type="EMBL" id="MCC8363817.1"/>
    </source>
</evidence>
<evidence type="ECO:0000256" key="1">
    <source>
        <dbReference type="SAM" id="SignalP"/>
    </source>
</evidence>
<feature type="signal peptide" evidence="1">
    <location>
        <begin position="1"/>
        <end position="19"/>
    </location>
</feature>
<feature type="domain" description="Late embryogenesis abundant protein LEA-2 subgroup" evidence="2">
    <location>
        <begin position="52"/>
        <end position="136"/>
    </location>
</feature>
<dbReference type="Pfam" id="PF03168">
    <property type="entry name" value="LEA_2"/>
    <property type="match status" value="1"/>
</dbReference>
<keyword evidence="1" id="KW-0732">Signal</keyword>
<organism evidence="3 4">
    <name type="scientific">Noviluteimonas lactosilytica</name>
    <dbReference type="NCBI Taxonomy" id="2888523"/>
    <lineage>
        <taxon>Bacteria</taxon>
        <taxon>Pseudomonadati</taxon>
        <taxon>Pseudomonadota</taxon>
        <taxon>Gammaproteobacteria</taxon>
        <taxon>Lysobacterales</taxon>
        <taxon>Lysobacteraceae</taxon>
        <taxon>Noviluteimonas</taxon>
    </lineage>
</organism>
<dbReference type="SUPFAM" id="SSF117070">
    <property type="entry name" value="LEA14-like"/>
    <property type="match status" value="1"/>
</dbReference>
<dbReference type="Proteomes" id="UP001165293">
    <property type="component" value="Unassembled WGS sequence"/>
</dbReference>
<accession>A0ABS8JJT5</accession>
<dbReference type="PROSITE" id="PS51257">
    <property type="entry name" value="PROKAR_LIPOPROTEIN"/>
    <property type="match status" value="1"/>
</dbReference>
<evidence type="ECO:0000313" key="4">
    <source>
        <dbReference type="Proteomes" id="UP001165293"/>
    </source>
</evidence>
<protein>
    <submittedName>
        <fullName evidence="3">LEA type 2 family protein</fullName>
    </submittedName>
</protein>
<dbReference type="Gene3D" id="2.60.40.1820">
    <property type="match status" value="1"/>
</dbReference>
<comment type="caution">
    <text evidence="3">The sequence shown here is derived from an EMBL/GenBank/DDBJ whole genome shotgun (WGS) entry which is preliminary data.</text>
</comment>
<gene>
    <name evidence="3" type="ORF">LK996_12110</name>
</gene>